<feature type="domain" description="HTH arsR-type" evidence="1">
    <location>
        <begin position="21"/>
        <end position="99"/>
    </location>
</feature>
<evidence type="ECO:0000259" key="1">
    <source>
        <dbReference type="SMART" id="SM00418"/>
    </source>
</evidence>
<dbReference type="InterPro" id="IPR001845">
    <property type="entry name" value="HTH_ArsR_DNA-bd_dom"/>
</dbReference>
<gene>
    <name evidence="2" type="ORF">ACFFP1_10985</name>
</gene>
<dbReference type="RefSeq" id="WP_234752222.1">
    <property type="nucleotide sequence ID" value="NZ_BAAAWN010000001.1"/>
</dbReference>
<evidence type="ECO:0000313" key="3">
    <source>
        <dbReference type="Proteomes" id="UP001589702"/>
    </source>
</evidence>
<keyword evidence="3" id="KW-1185">Reference proteome</keyword>
<dbReference type="SUPFAM" id="SSF46785">
    <property type="entry name" value="Winged helix' DNA-binding domain"/>
    <property type="match status" value="1"/>
</dbReference>
<organism evidence="2 3">
    <name type="scientific">Arthrobacter ramosus</name>
    <dbReference type="NCBI Taxonomy" id="1672"/>
    <lineage>
        <taxon>Bacteria</taxon>
        <taxon>Bacillati</taxon>
        <taxon>Actinomycetota</taxon>
        <taxon>Actinomycetes</taxon>
        <taxon>Micrococcales</taxon>
        <taxon>Micrococcaceae</taxon>
        <taxon>Arthrobacter</taxon>
    </lineage>
</organism>
<dbReference type="InterPro" id="IPR036390">
    <property type="entry name" value="WH_DNA-bd_sf"/>
</dbReference>
<dbReference type="Gene3D" id="1.10.10.10">
    <property type="entry name" value="Winged helix-like DNA-binding domain superfamily/Winged helix DNA-binding domain"/>
    <property type="match status" value="1"/>
</dbReference>
<dbReference type="Proteomes" id="UP001589702">
    <property type="component" value="Unassembled WGS sequence"/>
</dbReference>
<dbReference type="InterPro" id="IPR036388">
    <property type="entry name" value="WH-like_DNA-bd_sf"/>
</dbReference>
<comment type="caution">
    <text evidence="2">The sequence shown here is derived from an EMBL/GenBank/DDBJ whole genome shotgun (WGS) entry which is preliminary data.</text>
</comment>
<evidence type="ECO:0000313" key="2">
    <source>
        <dbReference type="EMBL" id="MFB9820024.1"/>
    </source>
</evidence>
<accession>A0ABV5Y0C6</accession>
<dbReference type="EMBL" id="JBHMBC010000016">
    <property type="protein sequence ID" value="MFB9820024.1"/>
    <property type="molecule type" value="Genomic_DNA"/>
</dbReference>
<protein>
    <submittedName>
        <fullName evidence="2">ArsR/SmtB family transcription factor</fullName>
    </submittedName>
</protein>
<proteinExistence type="predicted"/>
<sequence>MASRTSNPLTHPDLNELDLFRLMAAVTDPVRLGIVIKLAGSSEDIPCTDFALPVTKSAGTRHFRVLREAGVIHQHDVGVRRMSRLRSDDLEVRFPGLLKLILQEAAPFKHGDRQAS</sequence>
<dbReference type="SMART" id="SM00418">
    <property type="entry name" value="HTH_ARSR"/>
    <property type="match status" value="1"/>
</dbReference>
<name>A0ABV5Y0C6_ARTRM</name>
<reference evidence="2 3" key="1">
    <citation type="submission" date="2024-09" db="EMBL/GenBank/DDBJ databases">
        <authorList>
            <person name="Sun Q."/>
            <person name="Mori K."/>
        </authorList>
    </citation>
    <scope>NUCLEOTIDE SEQUENCE [LARGE SCALE GENOMIC DNA]</scope>
    <source>
        <strain evidence="2 3">JCM 1334</strain>
    </source>
</reference>